<accession>A0A914WVI8</accession>
<protein>
    <submittedName>
        <fullName evidence="2">Uncharacterized protein</fullName>
    </submittedName>
</protein>
<name>A0A914WVI8_9BILA</name>
<dbReference type="Proteomes" id="UP000887566">
    <property type="component" value="Unplaced"/>
</dbReference>
<keyword evidence="1" id="KW-1185">Reference proteome</keyword>
<organism evidence="1 2">
    <name type="scientific">Plectus sambesii</name>
    <dbReference type="NCBI Taxonomy" id="2011161"/>
    <lineage>
        <taxon>Eukaryota</taxon>
        <taxon>Metazoa</taxon>
        <taxon>Ecdysozoa</taxon>
        <taxon>Nematoda</taxon>
        <taxon>Chromadorea</taxon>
        <taxon>Plectida</taxon>
        <taxon>Plectina</taxon>
        <taxon>Plectoidea</taxon>
        <taxon>Plectidae</taxon>
        <taxon>Plectus</taxon>
    </lineage>
</organism>
<reference evidence="2" key="1">
    <citation type="submission" date="2022-11" db="UniProtKB">
        <authorList>
            <consortium name="WormBaseParasite"/>
        </authorList>
    </citation>
    <scope>IDENTIFICATION</scope>
</reference>
<proteinExistence type="predicted"/>
<sequence length="155" mass="18020">MQPSYMELQVAEEDDYYKLILIYKYDRPVGAGNWGDINNTDLVLIVFQLLPQPYGRGVFWPLSFYPVHPRLLDNLIWSRNEFVKDKDEILPNLASYRGEMNGADDGSNICFGGDADEMTRRGYHISQLYMRARRKEVLENNVSPAFNDSFNCMHL</sequence>
<evidence type="ECO:0000313" key="1">
    <source>
        <dbReference type="Proteomes" id="UP000887566"/>
    </source>
</evidence>
<dbReference type="WBParaSite" id="PSAMB.scaffold528size47963.g6754.t1">
    <property type="protein sequence ID" value="PSAMB.scaffold528size47963.g6754.t1"/>
    <property type="gene ID" value="PSAMB.scaffold528size47963.g6754"/>
</dbReference>
<evidence type="ECO:0000313" key="2">
    <source>
        <dbReference type="WBParaSite" id="PSAMB.scaffold528size47963.g6754.t1"/>
    </source>
</evidence>
<dbReference type="AlphaFoldDB" id="A0A914WVI8"/>